<reference evidence="2" key="1">
    <citation type="journal article" date="2000" name="J. Bacteriol.">
        <title>pING family of conjugative plasmids from the extremely thermophilic archaeon Sulfolobus islandicus: insights into recombination and conjugation in Crenarchaeota.</title>
        <authorList>
            <person name="Stedman K.M."/>
            <person name="She Q."/>
            <person name="Phan H."/>
            <person name="Holz I."/>
            <person name="Singh H."/>
            <person name="Prangishvili D."/>
            <person name="Garrett R."/>
            <person name="Zillig W."/>
        </authorList>
    </citation>
    <scope>NUCLEOTIDE SEQUENCE</scope>
    <source>
        <plasmid evidence="2">pING1</plasmid>
    </source>
</reference>
<evidence type="ECO:0000256" key="1">
    <source>
        <dbReference type="SAM" id="Phobius"/>
    </source>
</evidence>
<feature type="transmembrane region" description="Helical" evidence="1">
    <location>
        <begin position="12"/>
        <end position="33"/>
    </location>
</feature>
<keyword evidence="1" id="KW-0812">Transmembrane</keyword>
<evidence type="ECO:0000313" key="2">
    <source>
        <dbReference type="EMBL" id="AAK06907.1"/>
    </source>
</evidence>
<geneLocation type="plasmid" evidence="2">
    <name>pING1</name>
</geneLocation>
<accession>Q9C4Y5</accession>
<keyword evidence="1" id="KW-1133">Transmembrane helix</keyword>
<protein>
    <submittedName>
        <fullName evidence="2">ORF99</fullName>
    </submittedName>
</protein>
<proteinExistence type="predicted"/>
<keyword evidence="2" id="KW-0614">Plasmid</keyword>
<feature type="transmembrane region" description="Helical" evidence="1">
    <location>
        <begin position="54"/>
        <end position="74"/>
    </location>
</feature>
<name>Q9C4Y5_SACIS</name>
<organism evidence="2">
    <name type="scientific">Saccharolobus islandicus</name>
    <name type="common">Sulfolobus islandicus</name>
    <dbReference type="NCBI Taxonomy" id="43080"/>
    <lineage>
        <taxon>Archaea</taxon>
        <taxon>Thermoproteota</taxon>
        <taxon>Thermoprotei</taxon>
        <taxon>Sulfolobales</taxon>
        <taxon>Sulfolobaceae</taxon>
        <taxon>Saccharolobus</taxon>
    </lineage>
</organism>
<dbReference type="AlphaFoldDB" id="Q9C4Y5"/>
<keyword evidence="1" id="KW-0472">Membrane</keyword>
<dbReference type="EMBL" id="AF233440">
    <property type="protein sequence ID" value="AAK06907.1"/>
    <property type="molecule type" value="Genomic_DNA"/>
</dbReference>
<sequence length="99" mass="11393">MIHHFKSFFINWLMISLNSINIIGMLYNAYNVILMHIVNFLQTLGLNNQEAIELSPIVLLFLTITITYLTSHMFTAFKKYVQGFIVLFAVVILIAVVVK</sequence>
<feature type="transmembrane region" description="Helical" evidence="1">
    <location>
        <begin position="80"/>
        <end position="98"/>
    </location>
</feature>